<dbReference type="GO" id="GO:0005886">
    <property type="term" value="C:plasma membrane"/>
    <property type="evidence" value="ECO:0007669"/>
    <property type="project" value="UniProtKB-SubCell"/>
</dbReference>
<dbReference type="Pfam" id="PF00001">
    <property type="entry name" value="7tm_1"/>
    <property type="match status" value="1"/>
</dbReference>
<dbReference type="GeneID" id="111602821"/>
<feature type="transmembrane region" description="Helical" evidence="13">
    <location>
        <begin position="894"/>
        <end position="918"/>
    </location>
</feature>
<dbReference type="PROSITE" id="PS50262">
    <property type="entry name" value="G_PROTEIN_RECEP_F1_2"/>
    <property type="match status" value="1"/>
</dbReference>
<dbReference type="GO" id="GO:0001591">
    <property type="term" value="F:dopamine neurotransmitter receptor activity, coupled via Gi/Go"/>
    <property type="evidence" value="ECO:0007669"/>
    <property type="project" value="TreeGrafter"/>
</dbReference>
<keyword evidence="14" id="KW-0732">Signal</keyword>
<feature type="signal peptide" evidence="14">
    <location>
        <begin position="1"/>
        <end position="20"/>
    </location>
</feature>
<feature type="transmembrane region" description="Helical" evidence="13">
    <location>
        <begin position="855"/>
        <end position="874"/>
    </location>
</feature>
<feature type="transmembrane region" description="Helical" evidence="13">
    <location>
        <begin position="536"/>
        <end position="556"/>
    </location>
</feature>
<evidence type="ECO:0000259" key="15">
    <source>
        <dbReference type="PROSITE" id="PS50262"/>
    </source>
</evidence>
<evidence type="ECO:0000256" key="1">
    <source>
        <dbReference type="ARBA" id="ARBA00004651"/>
    </source>
</evidence>
<dbReference type="SUPFAM" id="SSF81321">
    <property type="entry name" value="Family A G protein-coupled receptor-like"/>
    <property type="match status" value="1"/>
</dbReference>
<feature type="compositionally biased region" description="Low complexity" evidence="12">
    <location>
        <begin position="192"/>
        <end position="214"/>
    </location>
</feature>
<dbReference type="RefSeq" id="XP_030080087.1">
    <property type="nucleotide sequence ID" value="XM_030224227.1"/>
</dbReference>
<feature type="region of interest" description="Disordered" evidence="12">
    <location>
        <begin position="187"/>
        <end position="217"/>
    </location>
</feature>
<dbReference type="FunFam" id="1.20.1070.10:FF:000233">
    <property type="entry name" value="CLUMA_CG012980, isoform A"/>
    <property type="match status" value="1"/>
</dbReference>
<dbReference type="GO" id="GO:0045202">
    <property type="term" value="C:synapse"/>
    <property type="evidence" value="ECO:0007669"/>
    <property type="project" value="GOC"/>
</dbReference>
<dbReference type="GO" id="GO:0004930">
    <property type="term" value="F:G protein-coupled receptor activity"/>
    <property type="evidence" value="ECO:0007669"/>
    <property type="project" value="UniProtKB-KW"/>
</dbReference>
<dbReference type="Gene3D" id="1.20.1070.10">
    <property type="entry name" value="Rhodopsin 7-helix transmembrane proteins"/>
    <property type="match status" value="2"/>
</dbReference>
<dbReference type="SMART" id="SM01381">
    <property type="entry name" value="7TM_GPCR_Srsx"/>
    <property type="match status" value="1"/>
</dbReference>
<keyword evidence="6 11" id="KW-0297">G-protein coupled receptor</keyword>
<feature type="region of interest" description="Disordered" evidence="12">
    <location>
        <begin position="641"/>
        <end position="674"/>
    </location>
</feature>
<feature type="transmembrane region" description="Helical" evidence="13">
    <location>
        <begin position="456"/>
        <end position="481"/>
    </location>
</feature>
<proteinExistence type="inferred from homology"/>
<feature type="transmembrane region" description="Helical" evidence="13">
    <location>
        <begin position="576"/>
        <end position="599"/>
    </location>
</feature>
<keyword evidence="9 11" id="KW-0675">Receptor</keyword>
<organism evidence="16 17">
    <name type="scientific">Drosophila hydei</name>
    <name type="common">Fruit fly</name>
    <dbReference type="NCBI Taxonomy" id="7224"/>
    <lineage>
        <taxon>Eukaryota</taxon>
        <taxon>Metazoa</taxon>
        <taxon>Ecdysozoa</taxon>
        <taxon>Arthropoda</taxon>
        <taxon>Hexapoda</taxon>
        <taxon>Insecta</taxon>
        <taxon>Pterygota</taxon>
        <taxon>Neoptera</taxon>
        <taxon>Endopterygota</taxon>
        <taxon>Diptera</taxon>
        <taxon>Brachycera</taxon>
        <taxon>Muscomorpha</taxon>
        <taxon>Ephydroidea</taxon>
        <taxon>Drosophilidae</taxon>
        <taxon>Drosophila</taxon>
    </lineage>
</organism>
<feature type="chain" id="PRO_5026809257" evidence="14">
    <location>
        <begin position="21"/>
        <end position="933"/>
    </location>
</feature>
<feature type="compositionally biased region" description="Basic and acidic residues" evidence="12">
    <location>
        <begin position="769"/>
        <end position="779"/>
    </location>
</feature>
<comment type="subcellular location">
    <subcellularLocation>
        <location evidence="1">Cell membrane</location>
        <topology evidence="1">Multi-pass membrane protein</topology>
    </subcellularLocation>
</comment>
<protein>
    <submittedName>
        <fullName evidence="17">Dopamine D2-like receptor isoform X1</fullName>
    </submittedName>
</protein>
<dbReference type="AlphaFoldDB" id="A0A6J2SV51"/>
<evidence type="ECO:0000256" key="9">
    <source>
        <dbReference type="ARBA" id="ARBA00023170"/>
    </source>
</evidence>
<dbReference type="CTD" id="33007"/>
<gene>
    <name evidence="17" type="primary">LOC111602821</name>
</gene>
<dbReference type="InterPro" id="IPR017452">
    <property type="entry name" value="GPCR_Rhodpsn_7TM"/>
</dbReference>
<sequence>MMTAMASAASAAVVVPAATAAATATASTVRATIARATAAAAAAATTTTTTTTLAGKLLGQLHNRTSELNVEGVAEAELQEEDEGDGDGIGIGIGNDSDSLGVGSSSTPSSYLSLYDDVASALDETQAAEEAGYALIDDISEWLLGAAGGNNLSLSSELTSSSPTSSSVSSFNESLSWLTLDMGDVQNSTLPSGSSSSNVTSSSSSSSSRSNLEGAGEDEGGGLYALRNFVEQQLNGESAQDAQDIALIDSAEESALENVGDGEADYGVLSGFNGGSLDAEVDATSELLQRTATTLTNRTTVAASYDANAVWMSGAGAHAAGAAGGAAADRGGGGGAVDGGAGASTSGSSFMLLLENFNDYFPNYNGSTVSGTTVSTTTASSVLLDQNMTSLYFENYRTNCTNATLNLTTECHELRIVDHNYWALILILFPILTLFGNILVILSVCRERSLQTVTNYFIVSLAIADLLVAVVVMPFAVYFLVNGAWALPNVVCDFYIAMDVICSTSSIFNLVAISIDRYIAVTQPIKYAKHKNSRRVCLTILLVWAISAAIGSPIVLGLNNTPNREPDVCAFYNADFILYSSLSSFYIPCIIMVFLYWNIFKALRSRARKQRAARKPHLSELTGGSVIENIAQTRRLAETALDSSRHASRIMPDEPATNTASGSNEEEDENAISPDIDDCHVIVNDKSTEFMLATVVEETGNVVAQITTQPQLVVADPNGNHDSGYAASNVDDVLAGVSVGAAISSTTPPDSPVPSGATLHRSSVSSRRNTAEDSPKRGEPALSSSVAMKPLSFVRYGVQEAMTLARNDSTLSTTSKTSSRKDKKNSQASRFTIYKVHKASKKKREKSSAKKERKATKTLAIVLGVFLFCWLPFFTCNIMDAMCAKFNEDCRPGLTAFMLTTWLGYINSFVNPVIYTIFNPEFRKAFKKIMHMG</sequence>
<feature type="region of interest" description="Disordered" evidence="12">
    <location>
        <begin position="745"/>
        <end position="783"/>
    </location>
</feature>
<feature type="transmembrane region" description="Helical" evidence="13">
    <location>
        <begin position="421"/>
        <end position="444"/>
    </location>
</feature>
<keyword evidence="4 11" id="KW-0812">Transmembrane</keyword>
<dbReference type="OMA" id="RTTHANV"/>
<keyword evidence="8" id="KW-1015">Disulfide bond</keyword>
<evidence type="ECO:0000256" key="3">
    <source>
        <dbReference type="ARBA" id="ARBA00022475"/>
    </source>
</evidence>
<dbReference type="PANTHER" id="PTHR24248:SF125">
    <property type="entry name" value="DOPAMINE D2-LIKE RECEPTOR"/>
    <property type="match status" value="1"/>
</dbReference>
<feature type="transmembrane region" description="Helical" evidence="13">
    <location>
        <begin position="493"/>
        <end position="515"/>
    </location>
</feature>
<keyword evidence="16" id="KW-1185">Reference proteome</keyword>
<dbReference type="PROSITE" id="PS00237">
    <property type="entry name" value="G_PROTEIN_RECEP_F1_1"/>
    <property type="match status" value="1"/>
</dbReference>
<dbReference type="FunFam" id="1.20.1070.10:FF:000247">
    <property type="entry name" value="Uncharacterized protein, isoform B"/>
    <property type="match status" value="1"/>
</dbReference>
<feature type="domain" description="G-protein coupled receptors family 1 profile" evidence="15">
    <location>
        <begin position="436"/>
        <end position="915"/>
    </location>
</feature>
<accession>A0A6J2SV51</accession>
<evidence type="ECO:0000256" key="14">
    <source>
        <dbReference type="SAM" id="SignalP"/>
    </source>
</evidence>
<evidence type="ECO:0000256" key="6">
    <source>
        <dbReference type="ARBA" id="ARBA00023040"/>
    </source>
</evidence>
<feature type="region of interest" description="Disordered" evidence="12">
    <location>
        <begin position="78"/>
        <end position="104"/>
    </location>
</feature>
<evidence type="ECO:0000256" key="12">
    <source>
        <dbReference type="SAM" id="MobiDB-lite"/>
    </source>
</evidence>
<evidence type="ECO:0000256" key="13">
    <source>
        <dbReference type="SAM" id="Phobius"/>
    </source>
</evidence>
<dbReference type="PANTHER" id="PTHR24248">
    <property type="entry name" value="ADRENERGIC RECEPTOR-RELATED G-PROTEIN COUPLED RECEPTOR"/>
    <property type="match status" value="1"/>
</dbReference>
<name>A0A6J2SV51_DROHY</name>
<dbReference type="PRINTS" id="PR00237">
    <property type="entry name" value="GPCRRHODOPSN"/>
</dbReference>
<evidence type="ECO:0000256" key="7">
    <source>
        <dbReference type="ARBA" id="ARBA00023136"/>
    </source>
</evidence>
<evidence type="ECO:0000256" key="4">
    <source>
        <dbReference type="ARBA" id="ARBA00022692"/>
    </source>
</evidence>
<feature type="compositionally biased region" description="Low complexity" evidence="12">
    <location>
        <begin position="94"/>
        <end position="104"/>
    </location>
</feature>
<comment type="similarity">
    <text evidence="2 11">Belongs to the G-protein coupled receptor 1 family.</text>
</comment>
<dbReference type="InterPro" id="IPR000276">
    <property type="entry name" value="GPCR_Rhodpsn"/>
</dbReference>
<reference evidence="17" key="1">
    <citation type="submission" date="2025-08" db="UniProtKB">
        <authorList>
            <consortium name="RefSeq"/>
        </authorList>
    </citation>
    <scope>IDENTIFICATION</scope>
    <source>
        <strain evidence="17">15085-1641.00</strain>
        <tissue evidence="17">Whole body</tissue>
    </source>
</reference>
<keyword evidence="7 13" id="KW-0472">Membrane</keyword>
<evidence type="ECO:0000256" key="11">
    <source>
        <dbReference type="RuleBase" id="RU000688"/>
    </source>
</evidence>
<dbReference type="OrthoDB" id="10010417at2759"/>
<dbReference type="Proteomes" id="UP000504633">
    <property type="component" value="Unplaced"/>
</dbReference>
<keyword evidence="5 13" id="KW-1133">Transmembrane helix</keyword>
<keyword evidence="3" id="KW-1003">Cell membrane</keyword>
<evidence type="ECO:0000256" key="8">
    <source>
        <dbReference type="ARBA" id="ARBA00023157"/>
    </source>
</evidence>
<keyword evidence="10 11" id="KW-0807">Transducer</keyword>
<evidence type="ECO:0000313" key="17">
    <source>
        <dbReference type="RefSeq" id="XP_030080087.1"/>
    </source>
</evidence>
<evidence type="ECO:0000256" key="2">
    <source>
        <dbReference type="ARBA" id="ARBA00010663"/>
    </source>
</evidence>
<evidence type="ECO:0000256" key="5">
    <source>
        <dbReference type="ARBA" id="ARBA00022989"/>
    </source>
</evidence>
<dbReference type="KEGG" id="dhe:111602821"/>
<evidence type="ECO:0000313" key="16">
    <source>
        <dbReference type="Proteomes" id="UP000504633"/>
    </source>
</evidence>
<dbReference type="CDD" id="cd15053">
    <property type="entry name" value="7tmA_D2-like_dopamine_R"/>
    <property type="match status" value="1"/>
</dbReference>
<evidence type="ECO:0000256" key="10">
    <source>
        <dbReference type="ARBA" id="ARBA00023224"/>
    </source>
</evidence>
<feature type="region of interest" description="Disordered" evidence="12">
    <location>
        <begin position="808"/>
        <end position="827"/>
    </location>
</feature>